<keyword evidence="1" id="KW-0560">Oxidoreductase</keyword>
<organism evidence="3 4">
    <name type="scientific">Pseudomonas putida</name>
    <name type="common">Arthrobacter siderocapsulatus</name>
    <dbReference type="NCBI Taxonomy" id="303"/>
    <lineage>
        <taxon>Bacteria</taxon>
        <taxon>Pseudomonadati</taxon>
        <taxon>Pseudomonadota</taxon>
        <taxon>Gammaproteobacteria</taxon>
        <taxon>Pseudomonadales</taxon>
        <taxon>Pseudomonadaceae</taxon>
        <taxon>Pseudomonas</taxon>
    </lineage>
</organism>
<dbReference type="SUPFAM" id="SSF54373">
    <property type="entry name" value="FAD-linked reductases, C-terminal domain"/>
    <property type="match status" value="1"/>
</dbReference>
<dbReference type="PANTHER" id="PTHR13847">
    <property type="entry name" value="SARCOSINE DEHYDROGENASE-RELATED"/>
    <property type="match status" value="1"/>
</dbReference>
<sequence>MTLIEVDAIIVGGGIVGSSAALTLARAGQQVALLERDFCGSHSSGVNYGGVRRQGRSLAQLPLSMRAHAIWGQLRAWIGIDGEYARSGHLKLARSEPDFDALKAYAHRTQAFDLRLQLLEHRELRQRFPWVGDIAVGASYCPEDGHANPRLVSPAFAQAARHSGAHVHEQCKVLQVDHDGQRFSVHTSNGQCFKAPWLLNCAGAWSAQLAEHFGEPVPLTAAHPAMLVTEPLPLFMTASTGVEGGGIYARQVARGNCVLGGGRGFALTSTTARPGQAAVLDILRNATELYPALAGAQAIRTWSGTEGYLPDDEPVLGPSLRQPGLLHGFGFAGAGFQIGPAAGEALAQCILLGAPAISLAAFSINRFQPNHHHKENLS</sequence>
<dbReference type="Gene3D" id="3.30.9.10">
    <property type="entry name" value="D-Amino Acid Oxidase, subunit A, domain 2"/>
    <property type="match status" value="1"/>
</dbReference>
<dbReference type="EMBL" id="BSKJ01000007">
    <property type="protein sequence ID" value="GLO36637.1"/>
    <property type="molecule type" value="Genomic_DNA"/>
</dbReference>
<accession>A0AA37RDH1</accession>
<dbReference type="InterPro" id="IPR036188">
    <property type="entry name" value="FAD/NAD-bd_sf"/>
</dbReference>
<dbReference type="AlphaFoldDB" id="A0AA37RDH1"/>
<dbReference type="RefSeq" id="WP_284354590.1">
    <property type="nucleotide sequence ID" value="NZ_BSKF01000005.1"/>
</dbReference>
<protein>
    <submittedName>
        <fullName evidence="3">FAD-binding oxidoreductase</fullName>
    </submittedName>
</protein>
<dbReference type="SUPFAM" id="SSF51905">
    <property type="entry name" value="FAD/NAD(P)-binding domain"/>
    <property type="match status" value="1"/>
</dbReference>
<comment type="caution">
    <text evidence="3">The sequence shown here is derived from an EMBL/GenBank/DDBJ whole genome shotgun (WGS) entry which is preliminary data.</text>
</comment>
<reference evidence="3" key="1">
    <citation type="submission" date="2023-01" db="EMBL/GenBank/DDBJ databases">
        <title>Whole-genome sequence of Pseudomonas putida NBRC 14671.</title>
        <authorList>
            <person name="Morohoshi T."/>
            <person name="Someya N."/>
        </authorList>
    </citation>
    <scope>NUCLEOTIDE SEQUENCE</scope>
    <source>
        <strain evidence="3">NBRC 14671</strain>
    </source>
</reference>
<dbReference type="PANTHER" id="PTHR13847:SF287">
    <property type="entry name" value="FAD-DEPENDENT OXIDOREDUCTASE DOMAIN-CONTAINING PROTEIN 1"/>
    <property type="match status" value="1"/>
</dbReference>
<name>A0AA37RDH1_PSEPU</name>
<evidence type="ECO:0000313" key="4">
    <source>
        <dbReference type="Proteomes" id="UP001161257"/>
    </source>
</evidence>
<gene>
    <name evidence="3" type="ORF">PPUN14671_34720</name>
</gene>
<feature type="domain" description="FAD dependent oxidoreductase" evidence="2">
    <location>
        <begin position="7"/>
        <end position="348"/>
    </location>
</feature>
<evidence type="ECO:0000256" key="1">
    <source>
        <dbReference type="ARBA" id="ARBA00023002"/>
    </source>
</evidence>
<dbReference type="Proteomes" id="UP001161257">
    <property type="component" value="Unassembled WGS sequence"/>
</dbReference>
<evidence type="ECO:0000259" key="2">
    <source>
        <dbReference type="Pfam" id="PF01266"/>
    </source>
</evidence>
<dbReference type="Gene3D" id="3.50.50.60">
    <property type="entry name" value="FAD/NAD(P)-binding domain"/>
    <property type="match status" value="1"/>
</dbReference>
<dbReference type="GO" id="GO:0005737">
    <property type="term" value="C:cytoplasm"/>
    <property type="evidence" value="ECO:0007669"/>
    <property type="project" value="TreeGrafter"/>
</dbReference>
<dbReference type="Pfam" id="PF01266">
    <property type="entry name" value="DAO"/>
    <property type="match status" value="1"/>
</dbReference>
<evidence type="ECO:0000313" key="3">
    <source>
        <dbReference type="EMBL" id="GLO36637.1"/>
    </source>
</evidence>
<proteinExistence type="predicted"/>
<dbReference type="InterPro" id="IPR006076">
    <property type="entry name" value="FAD-dep_OxRdtase"/>
</dbReference>
<dbReference type="GO" id="GO:0016491">
    <property type="term" value="F:oxidoreductase activity"/>
    <property type="evidence" value="ECO:0007669"/>
    <property type="project" value="UniProtKB-KW"/>
</dbReference>